<dbReference type="Pfam" id="PF00213">
    <property type="entry name" value="OSCP"/>
    <property type="match status" value="1"/>
</dbReference>
<comment type="subcellular location">
    <subcellularLocation>
        <location evidence="8">Cell membrane</location>
        <topology evidence="8">Peripheral membrane protein</topology>
    </subcellularLocation>
    <subcellularLocation>
        <location evidence="1">Membrane</location>
    </subcellularLocation>
</comment>
<dbReference type="InterPro" id="IPR026015">
    <property type="entry name" value="ATP_synth_OSCP/delta_N_sf"/>
</dbReference>
<evidence type="ECO:0000256" key="5">
    <source>
        <dbReference type="ARBA" id="ARBA00023136"/>
    </source>
</evidence>
<proteinExistence type="inferred from homology"/>
<keyword evidence="5 8" id="KW-0472">Membrane</keyword>
<evidence type="ECO:0000313" key="10">
    <source>
        <dbReference type="Proteomes" id="UP001597249"/>
    </source>
</evidence>
<dbReference type="Gene3D" id="1.10.520.20">
    <property type="entry name" value="N-terminal domain of the delta subunit of the F1F0-ATP synthase"/>
    <property type="match status" value="1"/>
</dbReference>
<dbReference type="NCBIfam" id="TIGR01145">
    <property type="entry name" value="ATP_synt_delta"/>
    <property type="match status" value="1"/>
</dbReference>
<comment type="similarity">
    <text evidence="8">Belongs to the ATPase delta chain family.</text>
</comment>
<dbReference type="InterPro" id="IPR000711">
    <property type="entry name" value="ATPase_OSCP/dsu"/>
</dbReference>
<keyword evidence="6 8" id="KW-0139">CF(1)</keyword>
<dbReference type="HAMAP" id="MF_01416">
    <property type="entry name" value="ATP_synth_delta_bact"/>
    <property type="match status" value="1"/>
</dbReference>
<evidence type="ECO:0000256" key="2">
    <source>
        <dbReference type="ARBA" id="ARBA00022448"/>
    </source>
</evidence>
<comment type="caution">
    <text evidence="9">The sequence shown here is derived from an EMBL/GenBank/DDBJ whole genome shotgun (WGS) entry which is preliminary data.</text>
</comment>
<dbReference type="PROSITE" id="PS00389">
    <property type="entry name" value="ATPASE_DELTA"/>
    <property type="match status" value="1"/>
</dbReference>
<comment type="function">
    <text evidence="8">F(1)F(0) ATP synthase produces ATP from ADP in the presence of a proton or sodium gradient. F-type ATPases consist of two structural domains, F(1) containing the extramembraneous catalytic core and F(0) containing the membrane proton channel, linked together by a central stalk and a peripheral stalk. During catalysis, ATP synthesis in the catalytic domain of F(1) is coupled via a rotary mechanism of the central stalk subunits to proton translocation.</text>
</comment>
<keyword evidence="2 8" id="KW-0813">Transport</keyword>
<evidence type="ECO:0000256" key="1">
    <source>
        <dbReference type="ARBA" id="ARBA00004370"/>
    </source>
</evidence>
<evidence type="ECO:0000256" key="3">
    <source>
        <dbReference type="ARBA" id="ARBA00022781"/>
    </source>
</evidence>
<dbReference type="EMBL" id="JBHTMO010000035">
    <property type="protein sequence ID" value="MFD1393901.1"/>
    <property type="molecule type" value="Genomic_DNA"/>
</dbReference>
<comment type="function">
    <text evidence="8">This protein is part of the stalk that links CF(0) to CF(1). It either transmits conformational changes from CF(0) to CF(1) or is implicated in proton conduction.</text>
</comment>
<name>A0ABW4BBV7_9LACO</name>
<dbReference type="SUPFAM" id="SSF47928">
    <property type="entry name" value="N-terminal domain of the delta subunit of the F1F0-ATP synthase"/>
    <property type="match status" value="1"/>
</dbReference>
<sequence>MAVTDRDAAPRYGKALFEVAQEQGHLPAVRDELAQVNAVINATPELMPALASKNLTKAAKDQLVALLTQDASELVAHLVNILLANGRILGLSAVIDDFDARFNAATQHVEATVTTAVPLTEAQVQAMNQALAKQFNVKTVGVTAVVDPAVIGGVKVQSNDLIIDGTVKTRLAQLRQQLLTN</sequence>
<evidence type="ECO:0000256" key="7">
    <source>
        <dbReference type="ARBA" id="ARBA00023310"/>
    </source>
</evidence>
<organism evidence="9 10">
    <name type="scientific">Lacticaseibacillus jixianensis</name>
    <dbReference type="NCBI Taxonomy" id="2486012"/>
    <lineage>
        <taxon>Bacteria</taxon>
        <taxon>Bacillati</taxon>
        <taxon>Bacillota</taxon>
        <taxon>Bacilli</taxon>
        <taxon>Lactobacillales</taxon>
        <taxon>Lactobacillaceae</taxon>
        <taxon>Lacticaseibacillus</taxon>
    </lineage>
</organism>
<evidence type="ECO:0000256" key="8">
    <source>
        <dbReference type="HAMAP-Rule" id="MF_01416"/>
    </source>
</evidence>
<keyword evidence="10" id="KW-1185">Reference proteome</keyword>
<evidence type="ECO:0000256" key="6">
    <source>
        <dbReference type="ARBA" id="ARBA00023196"/>
    </source>
</evidence>
<keyword evidence="7 8" id="KW-0066">ATP synthesis</keyword>
<dbReference type="InterPro" id="IPR020781">
    <property type="entry name" value="ATPase_OSCP/d_CS"/>
</dbReference>
<evidence type="ECO:0000256" key="4">
    <source>
        <dbReference type="ARBA" id="ARBA00023065"/>
    </source>
</evidence>
<protein>
    <recommendedName>
        <fullName evidence="8">ATP synthase subunit delta</fullName>
    </recommendedName>
    <alternativeName>
        <fullName evidence="8">ATP synthase F(1) sector subunit delta</fullName>
    </alternativeName>
    <alternativeName>
        <fullName evidence="8">F-type ATPase subunit delta</fullName>
        <shortName evidence="8">F-ATPase subunit delta</shortName>
    </alternativeName>
</protein>
<dbReference type="PANTHER" id="PTHR11910">
    <property type="entry name" value="ATP SYNTHASE DELTA CHAIN"/>
    <property type="match status" value="1"/>
</dbReference>
<keyword evidence="3 8" id="KW-0375">Hydrogen ion transport</keyword>
<gene>
    <name evidence="8 9" type="primary">atpH</name>
    <name evidence="9" type="ORF">ACFQ3L_10020</name>
</gene>
<reference evidence="10" key="1">
    <citation type="journal article" date="2019" name="Int. J. Syst. Evol. Microbiol.">
        <title>The Global Catalogue of Microorganisms (GCM) 10K type strain sequencing project: providing services to taxonomists for standard genome sequencing and annotation.</title>
        <authorList>
            <consortium name="The Broad Institute Genomics Platform"/>
            <consortium name="The Broad Institute Genome Sequencing Center for Infectious Disease"/>
            <person name="Wu L."/>
            <person name="Ma J."/>
        </authorList>
    </citation>
    <scope>NUCLEOTIDE SEQUENCE [LARGE SCALE GENOMIC DNA]</scope>
    <source>
        <strain evidence="10">CCM 8911</strain>
    </source>
</reference>
<evidence type="ECO:0000313" key="9">
    <source>
        <dbReference type="EMBL" id="MFD1393901.1"/>
    </source>
</evidence>
<dbReference type="RefSeq" id="WP_125585620.1">
    <property type="nucleotide sequence ID" value="NZ_JBHTMO010000035.1"/>
</dbReference>
<dbReference type="PRINTS" id="PR00125">
    <property type="entry name" value="ATPASEDELTA"/>
</dbReference>
<keyword evidence="4 8" id="KW-0406">Ion transport</keyword>
<dbReference type="Proteomes" id="UP001597249">
    <property type="component" value="Unassembled WGS sequence"/>
</dbReference>
<accession>A0ABW4BBV7</accession>
<keyword evidence="8" id="KW-1003">Cell membrane</keyword>